<feature type="transmembrane region" description="Helical" evidence="1">
    <location>
        <begin position="19"/>
        <end position="37"/>
    </location>
</feature>
<keyword evidence="3" id="KW-1185">Reference proteome</keyword>
<evidence type="ECO:0000313" key="2">
    <source>
        <dbReference type="EMBL" id="RNA44085.1"/>
    </source>
</evidence>
<dbReference type="EMBL" id="REGN01000157">
    <property type="protein sequence ID" value="RNA44085.1"/>
    <property type="molecule type" value="Genomic_DNA"/>
</dbReference>
<keyword evidence="1" id="KW-1133">Transmembrane helix</keyword>
<keyword evidence="1" id="KW-0472">Membrane</keyword>
<name>A0A3M7T7Y8_BRAPC</name>
<accession>A0A3M7T7Y8</accession>
<proteinExistence type="predicted"/>
<comment type="caution">
    <text evidence="2">The sequence shown here is derived from an EMBL/GenBank/DDBJ whole genome shotgun (WGS) entry which is preliminary data.</text>
</comment>
<reference evidence="2 3" key="1">
    <citation type="journal article" date="2018" name="Sci. Rep.">
        <title>Genomic signatures of local adaptation to the degree of environmental predictability in rotifers.</title>
        <authorList>
            <person name="Franch-Gras L."/>
            <person name="Hahn C."/>
            <person name="Garcia-Roger E.M."/>
            <person name="Carmona M.J."/>
            <person name="Serra M."/>
            <person name="Gomez A."/>
        </authorList>
    </citation>
    <scope>NUCLEOTIDE SEQUENCE [LARGE SCALE GENOMIC DNA]</scope>
    <source>
        <strain evidence="2">HYR1</strain>
    </source>
</reference>
<dbReference type="Proteomes" id="UP000276133">
    <property type="component" value="Unassembled WGS sequence"/>
</dbReference>
<feature type="transmembrane region" description="Helical" evidence="1">
    <location>
        <begin position="228"/>
        <end position="249"/>
    </location>
</feature>
<evidence type="ECO:0000256" key="1">
    <source>
        <dbReference type="SAM" id="Phobius"/>
    </source>
</evidence>
<keyword evidence="1" id="KW-0812">Transmembrane</keyword>
<protein>
    <submittedName>
        <fullName evidence="2">Uncharacterized protein</fullName>
    </submittedName>
</protein>
<dbReference type="AlphaFoldDB" id="A0A3M7T7Y8"/>
<gene>
    <name evidence="2" type="ORF">BpHYR1_042637</name>
</gene>
<feature type="transmembrane region" description="Helical" evidence="1">
    <location>
        <begin position="182"/>
        <end position="208"/>
    </location>
</feature>
<sequence>MLRGGCAKKRAAEKVEKKIFFNFFYILFIFFNVKIGLIDGLNIEMLLNIFEEEEIEIKNKSEKLVIIKINTVKISHGKSKSHCTRLARKREREQHLEGMKGRRGRTQILMIQRVVRCVQIEWRRGRGRRVRYGLSWRRRARVRHGLIGLFVRLTKIDVRLSHLQPVVLLVHRAKVLILLKQIGPVAIQIAIVMLAIVGCVVAAELLLFDEEEDDEDVLDWCCWCMPKAAVSFDGLVELTMFLGAISPLLPKSAFTSLLLSAKLSNESF</sequence>
<evidence type="ECO:0000313" key="3">
    <source>
        <dbReference type="Proteomes" id="UP000276133"/>
    </source>
</evidence>
<organism evidence="2 3">
    <name type="scientific">Brachionus plicatilis</name>
    <name type="common">Marine rotifer</name>
    <name type="synonym">Brachionus muelleri</name>
    <dbReference type="NCBI Taxonomy" id="10195"/>
    <lineage>
        <taxon>Eukaryota</taxon>
        <taxon>Metazoa</taxon>
        <taxon>Spiralia</taxon>
        <taxon>Gnathifera</taxon>
        <taxon>Rotifera</taxon>
        <taxon>Eurotatoria</taxon>
        <taxon>Monogononta</taxon>
        <taxon>Pseudotrocha</taxon>
        <taxon>Ploima</taxon>
        <taxon>Brachionidae</taxon>
        <taxon>Brachionus</taxon>
    </lineage>
</organism>